<dbReference type="InterPro" id="IPR000569">
    <property type="entry name" value="HECT_dom"/>
</dbReference>
<evidence type="ECO:0000256" key="1">
    <source>
        <dbReference type="ARBA" id="ARBA00022786"/>
    </source>
</evidence>
<dbReference type="AlphaFoldDB" id="A0AAE0WAJ6"/>
<organism evidence="4 5">
    <name type="scientific">Potamilus streckersoni</name>
    <dbReference type="NCBI Taxonomy" id="2493646"/>
    <lineage>
        <taxon>Eukaryota</taxon>
        <taxon>Metazoa</taxon>
        <taxon>Spiralia</taxon>
        <taxon>Lophotrochozoa</taxon>
        <taxon>Mollusca</taxon>
        <taxon>Bivalvia</taxon>
        <taxon>Autobranchia</taxon>
        <taxon>Heteroconchia</taxon>
        <taxon>Palaeoheterodonta</taxon>
        <taxon>Unionida</taxon>
        <taxon>Unionoidea</taxon>
        <taxon>Unionidae</taxon>
        <taxon>Ambleminae</taxon>
        <taxon>Lampsilini</taxon>
        <taxon>Potamilus</taxon>
    </lineage>
</organism>
<dbReference type="InterPro" id="IPR035983">
    <property type="entry name" value="Hect_E3_ubiquitin_ligase"/>
</dbReference>
<dbReference type="SMART" id="SM00119">
    <property type="entry name" value="HECTc"/>
    <property type="match status" value="1"/>
</dbReference>
<keyword evidence="5" id="KW-1185">Reference proteome</keyword>
<feature type="domain" description="HECT" evidence="3">
    <location>
        <begin position="80"/>
        <end position="408"/>
    </location>
</feature>
<dbReference type="EMBL" id="JAEAOA010000377">
    <property type="protein sequence ID" value="KAK3607154.1"/>
    <property type="molecule type" value="Genomic_DNA"/>
</dbReference>
<dbReference type="GO" id="GO:0004842">
    <property type="term" value="F:ubiquitin-protein transferase activity"/>
    <property type="evidence" value="ECO:0007669"/>
    <property type="project" value="InterPro"/>
</dbReference>
<name>A0AAE0WAJ6_9BIVA</name>
<protein>
    <recommendedName>
        <fullName evidence="3">HECT domain-containing protein</fullName>
    </recommendedName>
</protein>
<keyword evidence="1 2" id="KW-0833">Ubl conjugation pathway</keyword>
<dbReference type="Gene3D" id="3.30.2410.10">
    <property type="entry name" value="Hect, E3 ligase catalytic domain"/>
    <property type="match status" value="1"/>
</dbReference>
<reference evidence="4" key="3">
    <citation type="submission" date="2023-05" db="EMBL/GenBank/DDBJ databases">
        <authorList>
            <person name="Smith C.H."/>
        </authorList>
    </citation>
    <scope>NUCLEOTIDE SEQUENCE</scope>
    <source>
        <strain evidence="4">CHS0354</strain>
        <tissue evidence="4">Mantle</tissue>
    </source>
</reference>
<evidence type="ECO:0000256" key="2">
    <source>
        <dbReference type="PROSITE-ProRule" id="PRU00104"/>
    </source>
</evidence>
<dbReference type="Pfam" id="PF00632">
    <property type="entry name" value="HECT"/>
    <property type="match status" value="1"/>
</dbReference>
<comment type="caution">
    <text evidence="4">The sequence shown here is derived from an EMBL/GenBank/DDBJ whole genome shotgun (WGS) entry which is preliminary data.</text>
</comment>
<reference evidence="4" key="1">
    <citation type="journal article" date="2021" name="Genome Biol. Evol.">
        <title>A High-Quality Reference Genome for a Parasitic Bivalve with Doubly Uniparental Inheritance (Bivalvia: Unionida).</title>
        <authorList>
            <person name="Smith C.H."/>
        </authorList>
    </citation>
    <scope>NUCLEOTIDE SEQUENCE</scope>
    <source>
        <strain evidence="4">CHS0354</strain>
    </source>
</reference>
<accession>A0AAE0WAJ6</accession>
<dbReference type="SUPFAM" id="SSF56204">
    <property type="entry name" value="Hect, E3 ligase catalytic domain"/>
    <property type="match status" value="1"/>
</dbReference>
<feature type="active site" description="Glycyl thioester intermediate" evidence="2">
    <location>
        <position position="374"/>
    </location>
</feature>
<proteinExistence type="predicted"/>
<sequence length="408" mass="46698">MGTHATKQENPENKSRKPVYEGLLKDFAQIVQVTSCPDLFSYRLTLRPILDKIIGNETHIVRLKVDRDQLFETAITFYKKSSKVHQQLMITFQSNQVDEIGLDGSGLRREFYSLFFKEALKLELFVGHGRRRIPSNSMDFVNTGTFEALGRAIVSSILNGDCGFPYLAPCVFYYLTGVEFISHLKVEDVPDPGIQSLIKEIMEVKDNDQLTRVIDSHPCAHAIDHIGWPTSRAITMNSRQMLVQQLLQWELIDKRKSSLDNLKKGLNHMGFLKATKGNPNLFPLLVYTAEYSISAKYVQTRLNKALDKLEAKDDQQNEAKMFFTECLKTVTDQEACWLYEFITGSLDPTLEEEDIQLEFNTFKRSQILPESRTCTTKLWIPLGNKTLPDFKKSFQTALENGRRGYGLD</sequence>
<dbReference type="Gene3D" id="3.90.1750.10">
    <property type="entry name" value="Hect, E3 ligase catalytic domains"/>
    <property type="match status" value="1"/>
</dbReference>
<evidence type="ECO:0000313" key="4">
    <source>
        <dbReference type="EMBL" id="KAK3607154.1"/>
    </source>
</evidence>
<gene>
    <name evidence="4" type="ORF">CHS0354_005283</name>
</gene>
<evidence type="ECO:0000313" key="5">
    <source>
        <dbReference type="Proteomes" id="UP001195483"/>
    </source>
</evidence>
<dbReference type="PROSITE" id="PS50237">
    <property type="entry name" value="HECT"/>
    <property type="match status" value="1"/>
</dbReference>
<evidence type="ECO:0000259" key="3">
    <source>
        <dbReference type="PROSITE" id="PS50237"/>
    </source>
</evidence>
<dbReference type="Proteomes" id="UP001195483">
    <property type="component" value="Unassembled WGS sequence"/>
</dbReference>
<reference evidence="4" key="2">
    <citation type="journal article" date="2021" name="Genome Biol. Evol.">
        <title>Developing a high-quality reference genome for a parasitic bivalve with doubly uniparental inheritance (Bivalvia: Unionida).</title>
        <authorList>
            <person name="Smith C.H."/>
        </authorList>
    </citation>
    <scope>NUCLEOTIDE SEQUENCE</scope>
    <source>
        <strain evidence="4">CHS0354</strain>
        <tissue evidence="4">Mantle</tissue>
    </source>
</reference>